<dbReference type="AlphaFoldDB" id="A0A939GGJ4"/>
<gene>
    <name evidence="1" type="ORF">J2I47_12550</name>
</gene>
<name>A0A939GGJ4_9BACT</name>
<evidence type="ECO:0000313" key="1">
    <source>
        <dbReference type="EMBL" id="MBO0937378.1"/>
    </source>
</evidence>
<reference evidence="1" key="1">
    <citation type="submission" date="2021-03" db="EMBL/GenBank/DDBJ databases">
        <title>Fibrella sp. HMF5335 genome sequencing and assembly.</title>
        <authorList>
            <person name="Kang H."/>
            <person name="Kim H."/>
            <person name="Bae S."/>
            <person name="Joh K."/>
        </authorList>
    </citation>
    <scope>NUCLEOTIDE SEQUENCE</scope>
    <source>
        <strain evidence="1">HMF5335</strain>
    </source>
</reference>
<evidence type="ECO:0000313" key="2">
    <source>
        <dbReference type="Proteomes" id="UP000664034"/>
    </source>
</evidence>
<dbReference type="Proteomes" id="UP000664034">
    <property type="component" value="Unassembled WGS sequence"/>
</dbReference>
<accession>A0A939GGJ4</accession>
<dbReference type="RefSeq" id="WP_207364915.1">
    <property type="nucleotide sequence ID" value="NZ_JAFMYV010000005.1"/>
</dbReference>
<dbReference type="EMBL" id="JAFMYV010000005">
    <property type="protein sequence ID" value="MBO0937378.1"/>
    <property type="molecule type" value="Genomic_DNA"/>
</dbReference>
<organism evidence="1 2">
    <name type="scientific">Fibrella rubiginis</name>
    <dbReference type="NCBI Taxonomy" id="2817060"/>
    <lineage>
        <taxon>Bacteria</taxon>
        <taxon>Pseudomonadati</taxon>
        <taxon>Bacteroidota</taxon>
        <taxon>Cytophagia</taxon>
        <taxon>Cytophagales</taxon>
        <taxon>Spirosomataceae</taxon>
        <taxon>Fibrella</taxon>
    </lineage>
</organism>
<keyword evidence="2" id="KW-1185">Reference proteome</keyword>
<sequence length="173" mass="19652">MANLHVFQRVSYLRAFHPEWVDGVPGAPGPVDPIMQRLLGFMVRDIAHEISFPELTKTLHQLGRTIIIKNSSKGERSYGVTMFDDEPWPCGLDRWNWFINWLLHHKFPPPPPPPEHPDWNLAVNVVISDLMMVQSLQTVAALLNDKDIASQLVKVSNQVANQALEAAKNQFKL</sequence>
<proteinExistence type="predicted"/>
<protein>
    <submittedName>
        <fullName evidence="1">Uncharacterized protein</fullName>
    </submittedName>
</protein>
<comment type="caution">
    <text evidence="1">The sequence shown here is derived from an EMBL/GenBank/DDBJ whole genome shotgun (WGS) entry which is preliminary data.</text>
</comment>